<evidence type="ECO:0008006" key="4">
    <source>
        <dbReference type="Google" id="ProtNLM"/>
    </source>
</evidence>
<sequence length="121" mass="12892">MLSTPWTDRRGRAERIATQAWDHLVSAVESAGDTARSAAGGAEDKVGSARDEAWRRASDAFDALAGRRPHRPWLLILGAGLVGAAIGWAAGTAARNAITRDNEDQIEIVEADAERRSSTLA</sequence>
<dbReference type="Proteomes" id="UP001144280">
    <property type="component" value="Unassembled WGS sequence"/>
</dbReference>
<protein>
    <recommendedName>
        <fullName evidence="4">YtxH domain-containing protein</fullName>
    </recommendedName>
</protein>
<feature type="transmembrane region" description="Helical" evidence="1">
    <location>
        <begin position="73"/>
        <end position="91"/>
    </location>
</feature>
<evidence type="ECO:0000313" key="2">
    <source>
        <dbReference type="EMBL" id="GLH99051.1"/>
    </source>
</evidence>
<comment type="caution">
    <text evidence="2">The sequence shown here is derived from an EMBL/GenBank/DDBJ whole genome shotgun (WGS) entry which is preliminary data.</text>
</comment>
<keyword evidence="3" id="KW-1185">Reference proteome</keyword>
<proteinExistence type="predicted"/>
<accession>A0ABQ5QZK2</accession>
<gene>
    <name evidence="2" type="ORF">Pa4123_43260</name>
</gene>
<keyword evidence="1" id="KW-0472">Membrane</keyword>
<keyword evidence="1" id="KW-0812">Transmembrane</keyword>
<name>A0ABQ5QZK2_9ACTN</name>
<dbReference type="RefSeq" id="WP_281898416.1">
    <property type="nucleotide sequence ID" value="NZ_BSDI01000020.1"/>
</dbReference>
<organism evidence="2 3">
    <name type="scientific">Phytohabitans aurantiacus</name>
    <dbReference type="NCBI Taxonomy" id="3016789"/>
    <lineage>
        <taxon>Bacteria</taxon>
        <taxon>Bacillati</taxon>
        <taxon>Actinomycetota</taxon>
        <taxon>Actinomycetes</taxon>
        <taxon>Micromonosporales</taxon>
        <taxon>Micromonosporaceae</taxon>
    </lineage>
</organism>
<evidence type="ECO:0000256" key="1">
    <source>
        <dbReference type="SAM" id="Phobius"/>
    </source>
</evidence>
<evidence type="ECO:0000313" key="3">
    <source>
        <dbReference type="Proteomes" id="UP001144280"/>
    </source>
</evidence>
<reference evidence="2" key="1">
    <citation type="submission" date="2022-12" db="EMBL/GenBank/DDBJ databases">
        <title>New Phytohabitans aurantiacus sp. RD004123 nov., an actinomycete isolated from soil.</title>
        <authorList>
            <person name="Triningsih D.W."/>
            <person name="Harunari E."/>
            <person name="Igarashi Y."/>
        </authorList>
    </citation>
    <scope>NUCLEOTIDE SEQUENCE</scope>
    <source>
        <strain evidence="2">RD004123</strain>
    </source>
</reference>
<keyword evidence="1" id="KW-1133">Transmembrane helix</keyword>
<dbReference type="EMBL" id="BSDI01000020">
    <property type="protein sequence ID" value="GLH99051.1"/>
    <property type="molecule type" value="Genomic_DNA"/>
</dbReference>